<dbReference type="InterPro" id="IPR012340">
    <property type="entry name" value="NA-bd_OB-fold"/>
</dbReference>
<evidence type="ECO:0008006" key="6">
    <source>
        <dbReference type="Google" id="ProtNLM"/>
    </source>
</evidence>
<dbReference type="InterPro" id="IPR011344">
    <property type="entry name" value="ssDNA-bd"/>
</dbReference>
<dbReference type="GO" id="GO:0006264">
    <property type="term" value="P:mitochondrial DNA replication"/>
    <property type="evidence" value="ECO:0007669"/>
    <property type="project" value="TreeGrafter"/>
</dbReference>
<name>A0A0D3CIU1_BRAOL</name>
<sequence>MANSMATVSRRLYRSLLCNPRFSQASMPFSTNNISDLSDTESPLETKASDPNHREERVMEERPLENGLDSGVFKAILVGQVGQLPLQKKLKSGRTVTLFSVGTGGIRNNRRPMINEDPREYANRSAVQWHRVSVYPERLADLVLKNVEPGTVVYLEGNLETKIFTDPVTGLVRRIREVAIRRNGRVVFLGKAGDMQQPSSVELRGVGYY</sequence>
<feature type="region of interest" description="Disordered" evidence="3">
    <location>
        <begin position="28"/>
        <end position="63"/>
    </location>
</feature>
<dbReference type="HOGENOM" id="CLU_076740_2_0_1"/>
<dbReference type="eggNOG" id="KOG1653">
    <property type="taxonomic scope" value="Eukaryota"/>
</dbReference>
<proteinExistence type="predicted"/>
<dbReference type="PANTHER" id="PTHR10302">
    <property type="entry name" value="SINGLE-STRANDED DNA-BINDING PROTEIN"/>
    <property type="match status" value="1"/>
</dbReference>
<dbReference type="Gene3D" id="2.40.50.140">
    <property type="entry name" value="Nucleic acid-binding proteins"/>
    <property type="match status" value="1"/>
</dbReference>
<organism evidence="4 5">
    <name type="scientific">Brassica oleracea var. oleracea</name>
    <dbReference type="NCBI Taxonomy" id="109376"/>
    <lineage>
        <taxon>Eukaryota</taxon>
        <taxon>Viridiplantae</taxon>
        <taxon>Streptophyta</taxon>
        <taxon>Embryophyta</taxon>
        <taxon>Tracheophyta</taxon>
        <taxon>Spermatophyta</taxon>
        <taxon>Magnoliopsida</taxon>
        <taxon>eudicotyledons</taxon>
        <taxon>Gunneridae</taxon>
        <taxon>Pentapetalae</taxon>
        <taxon>rosids</taxon>
        <taxon>malvids</taxon>
        <taxon>Brassicales</taxon>
        <taxon>Brassicaceae</taxon>
        <taxon>Brassiceae</taxon>
        <taxon>Brassica</taxon>
    </lineage>
</organism>
<dbReference type="InterPro" id="IPR000424">
    <property type="entry name" value="Primosome_PriB/ssb"/>
</dbReference>
<feature type="compositionally biased region" description="Basic and acidic residues" evidence="3">
    <location>
        <begin position="47"/>
        <end position="63"/>
    </location>
</feature>
<evidence type="ECO:0000256" key="2">
    <source>
        <dbReference type="PROSITE-ProRule" id="PRU00252"/>
    </source>
</evidence>
<dbReference type="STRING" id="109376.A0A0D3CIU1"/>
<reference evidence="4 5" key="1">
    <citation type="journal article" date="2014" name="Genome Biol.">
        <title>Transcriptome and methylome profiling reveals relics of genome dominance in the mesopolyploid Brassica oleracea.</title>
        <authorList>
            <person name="Parkin I.A."/>
            <person name="Koh C."/>
            <person name="Tang H."/>
            <person name="Robinson S.J."/>
            <person name="Kagale S."/>
            <person name="Clarke W.E."/>
            <person name="Town C.D."/>
            <person name="Nixon J."/>
            <person name="Krishnakumar V."/>
            <person name="Bidwell S.L."/>
            <person name="Denoeud F."/>
            <person name="Belcram H."/>
            <person name="Links M.G."/>
            <person name="Just J."/>
            <person name="Clarke C."/>
            <person name="Bender T."/>
            <person name="Huebert T."/>
            <person name="Mason A.S."/>
            <person name="Pires J.C."/>
            <person name="Barker G."/>
            <person name="Moore J."/>
            <person name="Walley P.G."/>
            <person name="Manoli S."/>
            <person name="Batley J."/>
            <person name="Edwards D."/>
            <person name="Nelson M.N."/>
            <person name="Wang X."/>
            <person name="Paterson A.H."/>
            <person name="King G."/>
            <person name="Bancroft I."/>
            <person name="Chalhoub B."/>
            <person name="Sharpe A.G."/>
        </authorList>
    </citation>
    <scope>NUCLEOTIDE SEQUENCE</scope>
    <source>
        <strain evidence="4 5">cv. TO1000</strain>
    </source>
</reference>
<dbReference type="OMA" id="MINEDPR"/>
<accession>A0A0D3CIU1</accession>
<dbReference type="Pfam" id="PF00436">
    <property type="entry name" value="SSB"/>
    <property type="match status" value="1"/>
</dbReference>
<evidence type="ECO:0000313" key="5">
    <source>
        <dbReference type="Proteomes" id="UP000032141"/>
    </source>
</evidence>
<keyword evidence="1 2" id="KW-0238">DNA-binding</keyword>
<dbReference type="Proteomes" id="UP000032141">
    <property type="component" value="Chromosome C5"/>
</dbReference>
<dbReference type="GO" id="GO:0003697">
    <property type="term" value="F:single-stranded DNA binding"/>
    <property type="evidence" value="ECO:0007669"/>
    <property type="project" value="InterPro"/>
</dbReference>
<reference evidence="4" key="2">
    <citation type="submission" date="2015-03" db="UniProtKB">
        <authorList>
            <consortium name="EnsemblPlants"/>
        </authorList>
    </citation>
    <scope>IDENTIFICATION</scope>
</reference>
<dbReference type="GeneID" id="106292952"/>
<evidence type="ECO:0000256" key="1">
    <source>
        <dbReference type="ARBA" id="ARBA00023125"/>
    </source>
</evidence>
<dbReference type="EnsemblPlants" id="Bo5g117380.1">
    <property type="protein sequence ID" value="Bo5g117380.1"/>
    <property type="gene ID" value="Bo5g117380"/>
</dbReference>
<dbReference type="CDD" id="cd04496">
    <property type="entry name" value="SSB_OBF"/>
    <property type="match status" value="1"/>
</dbReference>
<dbReference type="PANTHER" id="PTHR10302:SF16">
    <property type="entry name" value="NUCLEIC ACID-BINDING, OB-FOLD-LIKE PROTEIN"/>
    <property type="match status" value="1"/>
</dbReference>
<dbReference type="RefSeq" id="XP_013584076.1">
    <property type="nucleotide sequence ID" value="XM_013728622.1"/>
</dbReference>
<dbReference type="SUPFAM" id="SSF50249">
    <property type="entry name" value="Nucleic acid-binding proteins"/>
    <property type="match status" value="1"/>
</dbReference>
<dbReference type="FunFam" id="2.40.50.140:FF:000160">
    <property type="entry name" value="single-stranded DNA-binding protein, mitochondrial"/>
    <property type="match status" value="1"/>
</dbReference>
<dbReference type="GO" id="GO:0042645">
    <property type="term" value="C:mitochondrial nucleoid"/>
    <property type="evidence" value="ECO:0007669"/>
    <property type="project" value="TreeGrafter"/>
</dbReference>
<dbReference type="OrthoDB" id="1078367at2759"/>
<evidence type="ECO:0000313" key="4">
    <source>
        <dbReference type="EnsemblPlants" id="Bo5g117380.1"/>
    </source>
</evidence>
<feature type="compositionally biased region" description="Polar residues" evidence="3">
    <location>
        <begin position="28"/>
        <end position="43"/>
    </location>
</feature>
<protein>
    <recommendedName>
        <fullName evidence="6">Single-stranded DNA-binding protein</fullName>
    </recommendedName>
</protein>
<dbReference type="PROSITE" id="PS50935">
    <property type="entry name" value="SSB"/>
    <property type="match status" value="1"/>
</dbReference>
<dbReference type="KEGG" id="boe:106292952"/>
<keyword evidence="5" id="KW-1185">Reference proteome</keyword>
<dbReference type="AlphaFoldDB" id="A0A0D3CIU1"/>
<dbReference type="Gramene" id="Bo5g117380.1">
    <property type="protein sequence ID" value="Bo5g117380.1"/>
    <property type="gene ID" value="Bo5g117380"/>
</dbReference>
<evidence type="ECO:0000256" key="3">
    <source>
        <dbReference type="SAM" id="MobiDB-lite"/>
    </source>
</evidence>